<organism evidence="1 2">
    <name type="scientific">Methanosarcina siciliae C2J</name>
    <dbReference type="NCBI Taxonomy" id="1434118"/>
    <lineage>
        <taxon>Archaea</taxon>
        <taxon>Methanobacteriati</taxon>
        <taxon>Methanobacteriota</taxon>
        <taxon>Stenosarchaea group</taxon>
        <taxon>Methanomicrobia</taxon>
        <taxon>Methanosarcinales</taxon>
        <taxon>Methanosarcinaceae</taxon>
        <taxon>Methanosarcina</taxon>
    </lineage>
</organism>
<accession>A0A0E3PRH9</accession>
<name>A0A0E3PRH9_9EURY</name>
<dbReference type="InterPro" id="IPR014985">
    <property type="entry name" value="WbqC"/>
</dbReference>
<dbReference type="HOGENOM" id="CLU_079350_0_0_2"/>
<dbReference type="KEGG" id="msj:MSSAC_3435"/>
<dbReference type="AlphaFoldDB" id="A0A0E3PRH9"/>
<gene>
    <name evidence="1" type="ORF">MSSAC_3435</name>
</gene>
<reference evidence="1 2" key="1">
    <citation type="submission" date="2014-07" db="EMBL/GenBank/DDBJ databases">
        <title>Methanogenic archaea and the global carbon cycle.</title>
        <authorList>
            <person name="Henriksen J.R."/>
            <person name="Luke J."/>
            <person name="Reinhart S."/>
            <person name="Benedict M.N."/>
            <person name="Youngblut N.D."/>
            <person name="Metcalf M.E."/>
            <person name="Whitaker R.J."/>
            <person name="Metcalf W.W."/>
        </authorList>
    </citation>
    <scope>NUCLEOTIDE SEQUENCE [LARGE SCALE GENOMIC DNA]</scope>
    <source>
        <strain evidence="1 2">C2J</strain>
    </source>
</reference>
<protein>
    <recommendedName>
        <fullName evidence="3">WbqC-like protein family protein</fullName>
    </recommendedName>
</protein>
<dbReference type="Proteomes" id="UP000033123">
    <property type="component" value="Chromosome"/>
</dbReference>
<evidence type="ECO:0008006" key="3">
    <source>
        <dbReference type="Google" id="ProtNLM"/>
    </source>
</evidence>
<evidence type="ECO:0000313" key="2">
    <source>
        <dbReference type="Proteomes" id="UP000033123"/>
    </source>
</evidence>
<dbReference type="PATRIC" id="fig|1434118.4.peg.4428"/>
<dbReference type="STRING" id="1434118.MSSAC_3435"/>
<dbReference type="EMBL" id="CP009508">
    <property type="protein sequence ID" value="AKB38025.1"/>
    <property type="molecule type" value="Genomic_DNA"/>
</dbReference>
<sequence length="174" mass="20864">MLTVPLKNAFEQKLNEVEIDNSKNWSKKHLQSLYSFYKKADHFDEHIDFFEQLYSTKWETLYELNLKTLFYIMEQLDLYVPIYYTSSLMKDYIFTGKTQKIVDICKELDANVYLSGTSGKDYIEPEIFEENKIRLEYQNYMPNEYKQLWGPFIPNLSVIDLLFNLGEEARDIIK</sequence>
<dbReference type="Pfam" id="PF08889">
    <property type="entry name" value="WbqC"/>
    <property type="match status" value="1"/>
</dbReference>
<evidence type="ECO:0000313" key="1">
    <source>
        <dbReference type="EMBL" id="AKB38025.1"/>
    </source>
</evidence>
<proteinExistence type="predicted"/>